<sequence length="517" mass="58835">MFINEAGTMIYSFVSELLHKQSFVLNATIPTLSIVIIYMWTRPSKIPKEIPGPYQWPIVGSFLDILPYSQKKKTHEYFQMNTDKYGPIWKLRIIDREMIIISDSESVYRLFRSPAEVGRSRKLQDAAETMFENALFVIPGGDLWKRHRKLIQSAIGPAHLRFAVKVSKDATASLSDILNAGISSSDSSSFVVDFSQYMAFLSMDIVGQLSMRYEFKAVENSSTGIPNEGDSVVKDILSIFQRRLFIPPYMWRMFGVHNNNPFVKKTSECAIGLVRKIIQKRGSIPNDHSSTTTDEPMYMDILGKLLQDSDADQALNDMEIISELVGLIIAGYETTANTLSFIMLALCQNPHIQEKVVAEINQVYDMLQGDINMDNMLQFQYLGWVIKEAQRCYTIVPQISRIAVKDIQVLGHNIKAGTMLLLSIHDIHNDARYWKDPYKFIPERWEESNAPGTFMPFSEGQFKCVGLKVAMIEVRTVMIHLLREFKFELAPDQSIDITTAATLGLKNGLRVKVTRRV</sequence>
<organism evidence="1 2">
    <name type="scientific">Batrachochytrium salamandrivorans</name>
    <dbReference type="NCBI Taxonomy" id="1357716"/>
    <lineage>
        <taxon>Eukaryota</taxon>
        <taxon>Fungi</taxon>
        <taxon>Fungi incertae sedis</taxon>
        <taxon>Chytridiomycota</taxon>
        <taxon>Chytridiomycota incertae sedis</taxon>
        <taxon>Chytridiomycetes</taxon>
        <taxon>Rhizophydiales</taxon>
        <taxon>Rhizophydiales incertae sedis</taxon>
        <taxon>Batrachochytrium</taxon>
    </lineage>
</organism>
<evidence type="ECO:0000313" key="1">
    <source>
        <dbReference type="EMBL" id="KAH6596482.1"/>
    </source>
</evidence>
<dbReference type="CDD" id="cd00302">
    <property type="entry name" value="cytochrome_P450"/>
    <property type="match status" value="1"/>
</dbReference>
<dbReference type="InterPro" id="IPR002401">
    <property type="entry name" value="Cyt_P450_E_grp-I"/>
</dbReference>
<accession>A0ABQ8FGK3</accession>
<dbReference type="PANTHER" id="PTHR24301:SF2">
    <property type="entry name" value="THROMBOXANE-A SYNTHASE"/>
    <property type="match status" value="1"/>
</dbReference>
<dbReference type="InterPro" id="IPR036396">
    <property type="entry name" value="Cyt_P450_sf"/>
</dbReference>
<dbReference type="Proteomes" id="UP001648503">
    <property type="component" value="Unassembled WGS sequence"/>
</dbReference>
<dbReference type="PRINTS" id="PR00463">
    <property type="entry name" value="EP450I"/>
</dbReference>
<dbReference type="Gene3D" id="1.10.630.10">
    <property type="entry name" value="Cytochrome P450"/>
    <property type="match status" value="1"/>
</dbReference>
<keyword evidence="2" id="KW-1185">Reference proteome</keyword>
<dbReference type="SUPFAM" id="SSF48264">
    <property type="entry name" value="Cytochrome P450"/>
    <property type="match status" value="1"/>
</dbReference>
<protein>
    <recommendedName>
        <fullName evidence="3">Cytochrome P450</fullName>
    </recommendedName>
</protein>
<dbReference type="Pfam" id="PF00067">
    <property type="entry name" value="p450"/>
    <property type="match status" value="1"/>
</dbReference>
<dbReference type="InterPro" id="IPR001128">
    <property type="entry name" value="Cyt_P450"/>
</dbReference>
<dbReference type="PRINTS" id="PR00385">
    <property type="entry name" value="P450"/>
</dbReference>
<gene>
    <name evidence="1" type="ORF">BASA50_005186</name>
</gene>
<proteinExistence type="predicted"/>
<evidence type="ECO:0000313" key="2">
    <source>
        <dbReference type="Proteomes" id="UP001648503"/>
    </source>
</evidence>
<evidence type="ECO:0008006" key="3">
    <source>
        <dbReference type="Google" id="ProtNLM"/>
    </source>
</evidence>
<dbReference type="EMBL" id="JAFCIX010000227">
    <property type="protein sequence ID" value="KAH6596482.1"/>
    <property type="molecule type" value="Genomic_DNA"/>
</dbReference>
<comment type="caution">
    <text evidence="1">The sequence shown here is derived from an EMBL/GenBank/DDBJ whole genome shotgun (WGS) entry which is preliminary data.</text>
</comment>
<reference evidence="1 2" key="1">
    <citation type="submission" date="2021-02" db="EMBL/GenBank/DDBJ databases">
        <title>Variation within the Batrachochytrium salamandrivorans European outbreak.</title>
        <authorList>
            <person name="Kelly M."/>
            <person name="Pasmans F."/>
            <person name="Shea T.P."/>
            <person name="Munoz J.F."/>
            <person name="Carranza S."/>
            <person name="Cuomo C.A."/>
            <person name="Martel A."/>
        </authorList>
    </citation>
    <scope>NUCLEOTIDE SEQUENCE [LARGE SCALE GENOMIC DNA]</scope>
    <source>
        <strain evidence="1 2">AMFP18/2</strain>
    </source>
</reference>
<name>A0ABQ8FGK3_9FUNG</name>
<dbReference type="PANTHER" id="PTHR24301">
    <property type="entry name" value="THROMBOXANE-A SYNTHASE"/>
    <property type="match status" value="1"/>
</dbReference>